<keyword evidence="4 10" id="KW-0315">Glutamine amidotransferase</keyword>
<dbReference type="PROSITE" id="PS51273">
    <property type="entry name" value="GATASE_TYPE_1"/>
    <property type="match status" value="1"/>
</dbReference>
<evidence type="ECO:0000256" key="7">
    <source>
        <dbReference type="ARBA" id="ARBA00049534"/>
    </source>
</evidence>
<comment type="pathway">
    <text evidence="10">Cofactor biosynthesis; pyridoxal 5'-phosphate biosynthesis.</text>
</comment>
<comment type="similarity">
    <text evidence="1 10">Belongs to the glutaminase PdxT/SNO family.</text>
</comment>
<dbReference type="PANTHER" id="PTHR31559:SF0">
    <property type="entry name" value="PYRIDOXAL 5'-PHOSPHATE SYNTHASE SUBUNIT SNO1-RELATED"/>
    <property type="match status" value="1"/>
</dbReference>
<evidence type="ECO:0000256" key="4">
    <source>
        <dbReference type="ARBA" id="ARBA00022962"/>
    </source>
</evidence>
<dbReference type="InterPro" id="IPR029062">
    <property type="entry name" value="Class_I_gatase-like"/>
</dbReference>
<keyword evidence="3 10" id="KW-0663">Pyridoxal phosphate</keyword>
<dbReference type="GO" id="GO:0005829">
    <property type="term" value="C:cytosol"/>
    <property type="evidence" value="ECO:0007669"/>
    <property type="project" value="TreeGrafter"/>
</dbReference>
<feature type="active site" description="Nucleophile" evidence="10 11">
    <location>
        <position position="77"/>
    </location>
</feature>
<dbReference type="GO" id="GO:0006543">
    <property type="term" value="P:L-glutamine catabolic process"/>
    <property type="evidence" value="ECO:0007669"/>
    <property type="project" value="UniProtKB-UniRule"/>
</dbReference>
<dbReference type="AlphaFoldDB" id="A0A1T4MPY3"/>
<evidence type="ECO:0000256" key="10">
    <source>
        <dbReference type="HAMAP-Rule" id="MF_01615"/>
    </source>
</evidence>
<name>A0A1T4MPY3_9ENTE</name>
<dbReference type="GO" id="GO:0004359">
    <property type="term" value="F:glutaminase activity"/>
    <property type="evidence" value="ECO:0007669"/>
    <property type="project" value="UniProtKB-UniRule"/>
</dbReference>
<keyword evidence="14" id="KW-1185">Reference proteome</keyword>
<accession>A0A1T4MPY3</accession>
<dbReference type="GO" id="GO:0008614">
    <property type="term" value="P:pyridoxine metabolic process"/>
    <property type="evidence" value="ECO:0007669"/>
    <property type="project" value="TreeGrafter"/>
</dbReference>
<dbReference type="InterPro" id="IPR021196">
    <property type="entry name" value="PdxT/SNO_CS"/>
</dbReference>
<evidence type="ECO:0000256" key="8">
    <source>
        <dbReference type="ARBA" id="ARBA00054599"/>
    </source>
</evidence>
<keyword evidence="2 10" id="KW-0378">Hydrolase</keyword>
<protein>
    <recommendedName>
        <fullName evidence="10">Pyridoxal 5'-phosphate synthase subunit PdxT</fullName>
        <ecNumber evidence="10">4.3.3.6</ecNumber>
    </recommendedName>
    <alternativeName>
        <fullName evidence="10">Pdx2</fullName>
    </alternativeName>
    <alternativeName>
        <fullName evidence="10">Pyridoxal 5'-phosphate synthase glutaminase subunit</fullName>
        <ecNumber evidence="10">3.5.1.2</ecNumber>
    </alternativeName>
</protein>
<dbReference type="SUPFAM" id="SSF52317">
    <property type="entry name" value="Class I glutamine amidotransferase-like"/>
    <property type="match status" value="1"/>
</dbReference>
<dbReference type="EC" id="4.3.3.6" evidence="10"/>
<dbReference type="PROSITE" id="PS51130">
    <property type="entry name" value="PDXT_SNO_2"/>
    <property type="match status" value="1"/>
</dbReference>
<evidence type="ECO:0000256" key="12">
    <source>
        <dbReference type="PIRSR" id="PIRSR005639-2"/>
    </source>
</evidence>
<evidence type="ECO:0000256" key="2">
    <source>
        <dbReference type="ARBA" id="ARBA00022801"/>
    </source>
</evidence>
<organism evidence="13 14">
    <name type="scientific">Pilibacter termitis</name>
    <dbReference type="NCBI Taxonomy" id="263852"/>
    <lineage>
        <taxon>Bacteria</taxon>
        <taxon>Bacillati</taxon>
        <taxon>Bacillota</taxon>
        <taxon>Bacilli</taxon>
        <taxon>Lactobacillales</taxon>
        <taxon>Enterococcaceae</taxon>
        <taxon>Pilibacter</taxon>
    </lineage>
</organism>
<sequence>MIGILALQGAFEEHGKCFSRLGEKTKEIRQKKDFSDVTALVIPGGESTVISKLLQELDLYEVIRQAINDGMCVFGTCAGMILLGSSIEQHENNSKVVPFSAIEMTVSRNAYGRQLSSFQTRGTFSGEDCEMVFIRGPIAKTVADDVEILSVVDENIVAVRQGNCLATAFHPELTNDLTVHQYFLDMIHEGKK</sequence>
<dbReference type="OrthoDB" id="9810320at2"/>
<dbReference type="HAMAP" id="MF_01615">
    <property type="entry name" value="PdxT"/>
    <property type="match status" value="1"/>
</dbReference>
<evidence type="ECO:0000256" key="3">
    <source>
        <dbReference type="ARBA" id="ARBA00022898"/>
    </source>
</evidence>
<comment type="function">
    <text evidence="8 10">Catalyzes the hydrolysis of glutamine to glutamate and ammonia as part of the biosynthesis of pyridoxal 5'-phosphate. The resulting ammonia molecule is channeled to the active site of PdxS.</text>
</comment>
<feature type="binding site" evidence="10 12">
    <location>
        <position position="108"/>
    </location>
    <ligand>
        <name>L-glutamine</name>
        <dbReference type="ChEBI" id="CHEBI:58359"/>
    </ligand>
</feature>
<evidence type="ECO:0000313" key="13">
    <source>
        <dbReference type="EMBL" id="SJZ68824.1"/>
    </source>
</evidence>
<dbReference type="EC" id="3.5.1.2" evidence="10"/>
<dbReference type="RefSeq" id="WP_078807088.1">
    <property type="nucleotide sequence ID" value="NZ_FUXI01000011.1"/>
</dbReference>
<evidence type="ECO:0000256" key="11">
    <source>
        <dbReference type="PIRSR" id="PIRSR005639-1"/>
    </source>
</evidence>
<evidence type="ECO:0000313" key="14">
    <source>
        <dbReference type="Proteomes" id="UP000190328"/>
    </source>
</evidence>
<dbReference type="Proteomes" id="UP000190328">
    <property type="component" value="Unassembled WGS sequence"/>
</dbReference>
<dbReference type="PANTHER" id="PTHR31559">
    <property type="entry name" value="PYRIDOXAL 5'-PHOSPHATE SYNTHASE SUBUNIT SNO"/>
    <property type="match status" value="1"/>
</dbReference>
<dbReference type="Gene3D" id="3.40.50.880">
    <property type="match status" value="1"/>
</dbReference>
<dbReference type="GO" id="GO:1903600">
    <property type="term" value="C:glutaminase complex"/>
    <property type="evidence" value="ECO:0007669"/>
    <property type="project" value="TreeGrafter"/>
</dbReference>
<feature type="active site" description="Charge relay system" evidence="10 11">
    <location>
        <position position="170"/>
    </location>
</feature>
<dbReference type="EMBL" id="FUXI01000011">
    <property type="protein sequence ID" value="SJZ68824.1"/>
    <property type="molecule type" value="Genomic_DNA"/>
</dbReference>
<dbReference type="GO" id="GO:0036381">
    <property type="term" value="F:pyridoxal 5'-phosphate synthase (glutamine hydrolysing) activity"/>
    <property type="evidence" value="ECO:0007669"/>
    <property type="project" value="UniProtKB-UniRule"/>
</dbReference>
<dbReference type="Pfam" id="PF01174">
    <property type="entry name" value="SNO"/>
    <property type="match status" value="1"/>
</dbReference>
<evidence type="ECO:0000256" key="1">
    <source>
        <dbReference type="ARBA" id="ARBA00008345"/>
    </source>
</evidence>
<proteinExistence type="inferred from homology"/>
<evidence type="ECO:0000256" key="9">
    <source>
        <dbReference type="ARBA" id="ARBA00064749"/>
    </source>
</evidence>
<dbReference type="PROSITE" id="PS01236">
    <property type="entry name" value="PDXT_SNO_1"/>
    <property type="match status" value="1"/>
</dbReference>
<dbReference type="GO" id="GO:0042823">
    <property type="term" value="P:pyridoxal phosphate biosynthetic process"/>
    <property type="evidence" value="ECO:0007669"/>
    <property type="project" value="UniProtKB-UniRule"/>
</dbReference>
<feature type="binding site" evidence="10 12">
    <location>
        <begin position="134"/>
        <end position="135"/>
    </location>
    <ligand>
        <name>L-glutamine</name>
        <dbReference type="ChEBI" id="CHEBI:58359"/>
    </ligand>
</feature>
<gene>
    <name evidence="10" type="primary">pdxT</name>
    <name evidence="13" type="ORF">SAMN02745116_01160</name>
</gene>
<evidence type="ECO:0000256" key="6">
    <source>
        <dbReference type="ARBA" id="ARBA00047992"/>
    </source>
</evidence>
<dbReference type="InterPro" id="IPR002161">
    <property type="entry name" value="PdxT/SNO"/>
</dbReference>
<dbReference type="NCBIfam" id="TIGR03800">
    <property type="entry name" value="PLP_synth_Pdx2"/>
    <property type="match status" value="1"/>
</dbReference>
<comment type="subunit">
    <text evidence="9 10">In the presence of PdxS, forms a dodecamer of heterodimers. Only shows activity in the heterodimer.</text>
</comment>
<dbReference type="PIRSF" id="PIRSF005639">
    <property type="entry name" value="Glut_amidoT_SNO"/>
    <property type="match status" value="1"/>
</dbReference>
<keyword evidence="5 10" id="KW-0456">Lyase</keyword>
<comment type="catalytic activity">
    <reaction evidence="6 10">
        <text>aldehydo-D-ribose 5-phosphate + D-glyceraldehyde 3-phosphate + L-glutamine = pyridoxal 5'-phosphate + L-glutamate + phosphate + 3 H2O + H(+)</text>
        <dbReference type="Rhea" id="RHEA:31507"/>
        <dbReference type="ChEBI" id="CHEBI:15377"/>
        <dbReference type="ChEBI" id="CHEBI:15378"/>
        <dbReference type="ChEBI" id="CHEBI:29985"/>
        <dbReference type="ChEBI" id="CHEBI:43474"/>
        <dbReference type="ChEBI" id="CHEBI:58273"/>
        <dbReference type="ChEBI" id="CHEBI:58359"/>
        <dbReference type="ChEBI" id="CHEBI:59776"/>
        <dbReference type="ChEBI" id="CHEBI:597326"/>
        <dbReference type="EC" id="4.3.3.6"/>
    </reaction>
</comment>
<reference evidence="13 14" key="1">
    <citation type="submission" date="2017-02" db="EMBL/GenBank/DDBJ databases">
        <authorList>
            <person name="Peterson S.W."/>
        </authorList>
    </citation>
    <scope>NUCLEOTIDE SEQUENCE [LARGE SCALE GENOMIC DNA]</scope>
    <source>
        <strain evidence="13 14">ATCC BAA-1030</strain>
    </source>
</reference>
<comment type="catalytic activity">
    <reaction evidence="7 10">
        <text>L-glutamine + H2O = L-glutamate + NH4(+)</text>
        <dbReference type="Rhea" id="RHEA:15889"/>
        <dbReference type="ChEBI" id="CHEBI:15377"/>
        <dbReference type="ChEBI" id="CHEBI:28938"/>
        <dbReference type="ChEBI" id="CHEBI:29985"/>
        <dbReference type="ChEBI" id="CHEBI:58359"/>
        <dbReference type="EC" id="3.5.1.2"/>
    </reaction>
</comment>
<dbReference type="CDD" id="cd01749">
    <property type="entry name" value="GATase1_PB"/>
    <property type="match status" value="1"/>
</dbReference>
<dbReference type="UniPathway" id="UPA00245"/>
<dbReference type="FunFam" id="3.40.50.880:FF:000010">
    <property type="entry name" value="uncharacterized protein LOC100176842 isoform X2"/>
    <property type="match status" value="1"/>
</dbReference>
<evidence type="ECO:0000256" key="5">
    <source>
        <dbReference type="ARBA" id="ARBA00023239"/>
    </source>
</evidence>
<dbReference type="STRING" id="263852.SAMN02745116_01160"/>
<feature type="active site" description="Charge relay system" evidence="10 11">
    <location>
        <position position="172"/>
    </location>
</feature>
<feature type="binding site" evidence="10 12">
    <location>
        <begin position="45"/>
        <end position="47"/>
    </location>
    <ligand>
        <name>L-glutamine</name>
        <dbReference type="ChEBI" id="CHEBI:58359"/>
    </ligand>
</feature>